<protein>
    <submittedName>
        <fullName evidence="2">Uncharacterized protein</fullName>
    </submittedName>
</protein>
<feature type="compositionally biased region" description="Low complexity" evidence="1">
    <location>
        <begin position="1"/>
        <end position="11"/>
    </location>
</feature>
<feature type="compositionally biased region" description="Polar residues" evidence="1">
    <location>
        <begin position="67"/>
        <end position="78"/>
    </location>
</feature>
<reference evidence="2" key="1">
    <citation type="submission" date="2022-10" db="EMBL/GenBank/DDBJ databases">
        <title>Fusarium specimens isolated from Avocado Roots.</title>
        <authorList>
            <person name="Stajich J."/>
            <person name="Roper C."/>
            <person name="Heimlech-Rivalta G."/>
        </authorList>
    </citation>
    <scope>NUCLEOTIDE SEQUENCE</scope>
    <source>
        <strain evidence="2">CF00143</strain>
    </source>
</reference>
<evidence type="ECO:0000313" key="2">
    <source>
        <dbReference type="EMBL" id="KAJ4017862.1"/>
    </source>
</evidence>
<evidence type="ECO:0000313" key="3">
    <source>
        <dbReference type="Proteomes" id="UP001152130"/>
    </source>
</evidence>
<dbReference type="EMBL" id="JAPDHF010000005">
    <property type="protein sequence ID" value="KAJ4017862.1"/>
    <property type="molecule type" value="Genomic_DNA"/>
</dbReference>
<name>A0A9W8PTZ8_9HYPO</name>
<dbReference type="Proteomes" id="UP001152130">
    <property type="component" value="Unassembled WGS sequence"/>
</dbReference>
<proteinExistence type="predicted"/>
<accession>A0A9W8PTZ8</accession>
<dbReference type="AlphaFoldDB" id="A0A9W8PTZ8"/>
<gene>
    <name evidence="2" type="ORF">NW766_003933</name>
</gene>
<comment type="caution">
    <text evidence="2">The sequence shown here is derived from an EMBL/GenBank/DDBJ whole genome shotgun (WGS) entry which is preliminary data.</text>
</comment>
<feature type="region of interest" description="Disordered" evidence="1">
    <location>
        <begin position="1"/>
        <end position="78"/>
    </location>
</feature>
<organism evidence="2 3">
    <name type="scientific">Fusarium irregulare</name>
    <dbReference type="NCBI Taxonomy" id="2494466"/>
    <lineage>
        <taxon>Eukaryota</taxon>
        <taxon>Fungi</taxon>
        <taxon>Dikarya</taxon>
        <taxon>Ascomycota</taxon>
        <taxon>Pezizomycotina</taxon>
        <taxon>Sordariomycetes</taxon>
        <taxon>Hypocreomycetidae</taxon>
        <taxon>Hypocreales</taxon>
        <taxon>Nectriaceae</taxon>
        <taxon>Fusarium</taxon>
        <taxon>Fusarium incarnatum-equiseti species complex</taxon>
    </lineage>
</organism>
<feature type="compositionally biased region" description="Acidic residues" evidence="1">
    <location>
        <begin position="54"/>
        <end position="66"/>
    </location>
</feature>
<evidence type="ECO:0000256" key="1">
    <source>
        <dbReference type="SAM" id="MobiDB-lite"/>
    </source>
</evidence>
<keyword evidence="3" id="KW-1185">Reference proteome</keyword>
<sequence>MADTTAPAAATSPKQSPRSPVSQKSHRSGADREAVDAAGLQTAEHWANLAQEPHDDDTDSTLESDVESSTASMSSSILNYRTIKGRTYHSERGNAEYW</sequence>
<feature type="compositionally biased region" description="Polar residues" evidence="1">
    <location>
        <begin position="12"/>
        <end position="23"/>
    </location>
</feature>